<dbReference type="Proteomes" id="UP000465812">
    <property type="component" value="Chromosome"/>
</dbReference>
<reference evidence="4 7" key="2">
    <citation type="journal article" date="2019" name="Emerg. Microbes Infect.">
        <title>Comprehensive subspecies identification of 175 nontuberculous mycobacteria species based on 7547 genomic profiles.</title>
        <authorList>
            <person name="Matsumoto Y."/>
            <person name="Kinjo T."/>
            <person name="Motooka D."/>
            <person name="Nabeya D."/>
            <person name="Jung N."/>
            <person name="Uechi K."/>
            <person name="Horii T."/>
            <person name="Iida T."/>
            <person name="Fujita J."/>
            <person name="Nakamura S."/>
        </authorList>
    </citation>
    <scope>NUCLEOTIDE SEQUENCE [LARGE SCALE GENOMIC DNA]</scope>
    <source>
        <strain evidence="4 7">JCM 18113</strain>
    </source>
</reference>
<feature type="region of interest" description="Disordered" evidence="2">
    <location>
        <begin position="1"/>
        <end position="57"/>
    </location>
</feature>
<dbReference type="EMBL" id="MVHW01000015">
    <property type="protein sequence ID" value="ORB05242.1"/>
    <property type="molecule type" value="Genomic_DNA"/>
</dbReference>
<reference evidence="4" key="3">
    <citation type="submission" date="2020-02" db="EMBL/GenBank/DDBJ databases">
        <authorList>
            <person name="Matsumoto Y."/>
            <person name="Motooka D."/>
            <person name="Nakamura S."/>
        </authorList>
    </citation>
    <scope>NUCLEOTIDE SEQUENCE</scope>
    <source>
        <strain evidence="4">JCM 18113</strain>
    </source>
</reference>
<reference evidence="5 6" key="1">
    <citation type="submission" date="2017-02" db="EMBL/GenBank/DDBJ databases">
        <title>The new phylogeny of genus Mycobacterium.</title>
        <authorList>
            <person name="Tortoli E."/>
            <person name="Trovato A."/>
            <person name="Cirillo D.M."/>
        </authorList>
    </citation>
    <scope>NUCLEOTIDE SEQUENCE [LARGE SCALE GENOMIC DNA]</scope>
    <source>
        <strain evidence="5 6">DSM 45255</strain>
    </source>
</reference>
<dbReference type="AlphaFoldDB" id="A0A1X0FTZ6"/>
<dbReference type="RefSeq" id="WP_083095579.1">
    <property type="nucleotide sequence ID" value="NZ_AP022590.1"/>
</dbReference>
<sequence>MSAEDKLKNKIEDLGGRAKEAVGRATGNAETRDEGRADQAKSALKDAGEKVKDAFKK</sequence>
<protein>
    <submittedName>
        <fullName evidence="5">CsbD family protein</fullName>
    </submittedName>
</protein>
<evidence type="ECO:0000313" key="4">
    <source>
        <dbReference type="EMBL" id="BBY40460.1"/>
    </source>
</evidence>
<dbReference type="STRING" id="560555.BST30_14750"/>
<evidence type="ECO:0000256" key="2">
    <source>
        <dbReference type="SAM" id="MobiDB-lite"/>
    </source>
</evidence>
<evidence type="ECO:0000256" key="1">
    <source>
        <dbReference type="ARBA" id="ARBA00009129"/>
    </source>
</evidence>
<dbReference type="InterPro" id="IPR036629">
    <property type="entry name" value="YjbJ_sf"/>
</dbReference>
<dbReference type="InterPro" id="IPR008462">
    <property type="entry name" value="CsbD"/>
</dbReference>
<organism evidence="5 6">
    <name type="scientific">Mycobacterium mantenii</name>
    <dbReference type="NCBI Taxonomy" id="560555"/>
    <lineage>
        <taxon>Bacteria</taxon>
        <taxon>Bacillati</taxon>
        <taxon>Actinomycetota</taxon>
        <taxon>Actinomycetes</taxon>
        <taxon>Mycobacteriales</taxon>
        <taxon>Mycobacteriaceae</taxon>
        <taxon>Mycobacterium</taxon>
        <taxon>Mycobacterium avium complex (MAC)</taxon>
    </lineage>
</organism>
<dbReference type="Pfam" id="PF05532">
    <property type="entry name" value="CsbD"/>
    <property type="match status" value="1"/>
</dbReference>
<feature type="domain" description="CsbD-like" evidence="3">
    <location>
        <begin position="5"/>
        <end position="57"/>
    </location>
</feature>
<proteinExistence type="inferred from homology"/>
<keyword evidence="7" id="KW-1185">Reference proteome</keyword>
<name>A0A1X0FTZ6_MYCNT</name>
<dbReference type="EMBL" id="AP022590">
    <property type="protein sequence ID" value="BBY40460.1"/>
    <property type="molecule type" value="Genomic_DNA"/>
</dbReference>
<dbReference type="SUPFAM" id="SSF69047">
    <property type="entry name" value="Hypothetical protein YjbJ"/>
    <property type="match status" value="1"/>
</dbReference>
<feature type="compositionally biased region" description="Basic and acidic residues" evidence="2">
    <location>
        <begin position="1"/>
        <end position="22"/>
    </location>
</feature>
<dbReference type="Proteomes" id="UP000192760">
    <property type="component" value="Unassembled WGS sequence"/>
</dbReference>
<accession>A0A1X0FTZ6</accession>
<evidence type="ECO:0000313" key="7">
    <source>
        <dbReference type="Proteomes" id="UP000465812"/>
    </source>
</evidence>
<comment type="similarity">
    <text evidence="1">Belongs to the UPF0337 (CsbD) family.</text>
</comment>
<feature type="compositionally biased region" description="Basic and acidic residues" evidence="2">
    <location>
        <begin position="30"/>
        <end position="57"/>
    </location>
</feature>
<evidence type="ECO:0000259" key="3">
    <source>
        <dbReference type="Pfam" id="PF05532"/>
    </source>
</evidence>
<gene>
    <name evidence="5" type="ORF">BST30_14750</name>
    <name evidence="4" type="ORF">MMAN_45940</name>
</gene>
<dbReference type="Gene3D" id="1.10.1470.10">
    <property type="entry name" value="YjbJ"/>
    <property type="match status" value="1"/>
</dbReference>
<evidence type="ECO:0000313" key="6">
    <source>
        <dbReference type="Proteomes" id="UP000192760"/>
    </source>
</evidence>
<evidence type="ECO:0000313" key="5">
    <source>
        <dbReference type="EMBL" id="ORB05242.1"/>
    </source>
</evidence>